<dbReference type="InterPro" id="IPR020550">
    <property type="entry name" value="Inositol_monophosphatase_CS"/>
</dbReference>
<feature type="binding site" evidence="20">
    <location>
        <position position="17"/>
    </location>
    <ligand>
        <name>Zn(2+)</name>
        <dbReference type="ChEBI" id="CHEBI:29105"/>
    </ligand>
</feature>
<dbReference type="OrthoDB" id="74460at2759"/>
<comment type="catalytic activity">
    <reaction evidence="1">
        <text>a myo-inositol phosphate + H2O = myo-inositol + phosphate</text>
        <dbReference type="Rhea" id="RHEA:24056"/>
        <dbReference type="ChEBI" id="CHEBI:15377"/>
        <dbReference type="ChEBI" id="CHEBI:17268"/>
        <dbReference type="ChEBI" id="CHEBI:43474"/>
        <dbReference type="ChEBI" id="CHEBI:84139"/>
        <dbReference type="EC" id="3.1.3.25"/>
    </reaction>
</comment>
<evidence type="ECO:0000259" key="22">
    <source>
        <dbReference type="PROSITE" id="PS50157"/>
    </source>
</evidence>
<dbReference type="PANTHER" id="PTHR43028">
    <property type="entry name" value="3'(2'),5'-BISPHOSPHATE NUCLEOTIDASE 1"/>
    <property type="match status" value="1"/>
</dbReference>
<keyword evidence="15" id="KW-0472">Membrane</keyword>
<dbReference type="InterPro" id="IPR036236">
    <property type="entry name" value="Znf_C2H2_sf"/>
</dbReference>
<sequence>MSSCYRRVNFYDLCRLCAQSFQENKVKIFDQKGQEIQLQSKIKKCLSMTITEDDFLPKVVCPKCIDQLEICNAFREECRKSEKMLSSYFKNYRHTEDFKKSGEVYIKDTVKNETSHDVVHNNTKLNTPNKDLYKRNDTELCGKLSGPIIHNSSKKTKLGDLNPNTIISSTQNIQIPYSLDLLNESLKKAVQQLPKDIISKVVVNFNGEIINVPQSEVITIDPLNVSNVIMGLSNVSKNKCIKNSSEKIIKESVTLEPNIVKMGFTESDKSEATNKINMEPFNKSPETNIPTIQNTPVIFPVSQYQNNFLSTQPSRPFSQQPAINITPSMINTSSDNNGDITSTENLPTNQSPPSSINLDDLRPTTYLSNTSSKIVDEFPSKKGLAKEESLQKTHICEVCSKSFKRREHLYQHYKLHSSLRPYRCVECNKSFVRKEHLIRHMVLHSAAETGGRRVILVRDNPEIFSKGKTKEGLEDSVTNADFLSHCAMKHVLTSQFPTVKFISEEKDLGCGSVNTKDVTIWIDPLDATHEYTEKLFQYVTTMVCVAVEGKPIIGVIHSPFENKTSWAVVGKGVSKDLKQKNIDRSGNDIEIIVSRSHRGTVEEALAKRFTNYKVVIAAGAGYKALKVAHNQVDAYIHTTAIKKWDICAGNAILNALGGNMTTKHGQLLNYLSDNEFVNTDGLIATLRNHDFFVNKL</sequence>
<keyword evidence="8 18" id="KW-0479">Metal-binding</keyword>
<keyword evidence="25" id="KW-1185">Reference proteome</keyword>
<keyword evidence="12 20" id="KW-0862">Zinc</keyword>
<feature type="domain" description="C2H2-type" evidence="22">
    <location>
        <begin position="422"/>
        <end position="449"/>
    </location>
</feature>
<evidence type="ECO:0000256" key="19">
    <source>
        <dbReference type="PROSITE-ProRule" id="PRU00042"/>
    </source>
</evidence>
<dbReference type="PROSITE" id="PS50157">
    <property type="entry name" value="ZINC_FINGER_C2H2_2"/>
    <property type="match status" value="2"/>
</dbReference>
<evidence type="ECO:0000256" key="7">
    <source>
        <dbReference type="ARBA" id="ARBA00022692"/>
    </source>
</evidence>
<dbReference type="SUPFAM" id="SSF56655">
    <property type="entry name" value="Carbohydrate phosphatase"/>
    <property type="match status" value="1"/>
</dbReference>
<dbReference type="FunFam" id="3.30.540.10:FF:000012">
    <property type="entry name" value="Blast:Putative inositol monophosphatase 3"/>
    <property type="match status" value="1"/>
</dbReference>
<proteinExistence type="inferred from homology"/>
<feature type="binding site" evidence="18">
    <location>
        <position position="645"/>
    </location>
    <ligand>
        <name>Mg(2+)</name>
        <dbReference type="ChEBI" id="CHEBI:18420"/>
        <label>1</label>
        <note>catalytic</note>
    </ligand>
</feature>
<keyword evidence="13 18" id="KW-0460">Magnesium</keyword>
<dbReference type="SMART" id="SM00868">
    <property type="entry name" value="zf-AD"/>
    <property type="match status" value="1"/>
</dbReference>
<gene>
    <name evidence="24" type="ORF">GWI33_019855</name>
</gene>
<dbReference type="Proteomes" id="UP000625711">
    <property type="component" value="Unassembled WGS sequence"/>
</dbReference>
<dbReference type="GO" id="GO:0005737">
    <property type="term" value="C:cytoplasm"/>
    <property type="evidence" value="ECO:0007669"/>
    <property type="project" value="UniProtKB-ARBA"/>
</dbReference>
<feature type="compositionally biased region" description="Polar residues" evidence="21">
    <location>
        <begin position="329"/>
        <end position="357"/>
    </location>
</feature>
<evidence type="ECO:0000256" key="5">
    <source>
        <dbReference type="ARBA" id="ARBA00009759"/>
    </source>
</evidence>
<evidence type="ECO:0000256" key="6">
    <source>
        <dbReference type="ARBA" id="ARBA00013106"/>
    </source>
</evidence>
<comment type="pathway">
    <text evidence="4">Polyol metabolism; myo-inositol biosynthesis; myo-inositol from D-glucose 6-phosphate: step 2/2.</text>
</comment>
<dbReference type="Pfam" id="PF00459">
    <property type="entry name" value="Inositol_P"/>
    <property type="match status" value="1"/>
</dbReference>
<dbReference type="Gene3D" id="3.40.190.80">
    <property type="match status" value="1"/>
</dbReference>
<evidence type="ECO:0000256" key="12">
    <source>
        <dbReference type="ARBA" id="ARBA00022833"/>
    </source>
</evidence>
<evidence type="ECO:0000256" key="4">
    <source>
        <dbReference type="ARBA" id="ARBA00005152"/>
    </source>
</evidence>
<feature type="binding site" evidence="20">
    <location>
        <position position="14"/>
    </location>
    <ligand>
        <name>Zn(2+)</name>
        <dbReference type="ChEBI" id="CHEBI:29105"/>
    </ligand>
</feature>
<evidence type="ECO:0000256" key="20">
    <source>
        <dbReference type="PROSITE-ProRule" id="PRU01263"/>
    </source>
</evidence>
<organism evidence="24 25">
    <name type="scientific">Rhynchophorus ferrugineus</name>
    <name type="common">Red palm weevil</name>
    <name type="synonym">Curculio ferrugineus</name>
    <dbReference type="NCBI Taxonomy" id="354439"/>
    <lineage>
        <taxon>Eukaryota</taxon>
        <taxon>Metazoa</taxon>
        <taxon>Ecdysozoa</taxon>
        <taxon>Arthropoda</taxon>
        <taxon>Hexapoda</taxon>
        <taxon>Insecta</taxon>
        <taxon>Pterygota</taxon>
        <taxon>Neoptera</taxon>
        <taxon>Endopterygota</taxon>
        <taxon>Coleoptera</taxon>
        <taxon>Polyphaga</taxon>
        <taxon>Cucujiformia</taxon>
        <taxon>Curculionidae</taxon>
        <taxon>Dryophthorinae</taxon>
        <taxon>Rhynchophorus</taxon>
    </lineage>
</organism>
<dbReference type="GO" id="GO:0012505">
    <property type="term" value="C:endomembrane system"/>
    <property type="evidence" value="ECO:0007669"/>
    <property type="project" value="TreeGrafter"/>
</dbReference>
<feature type="binding site" evidence="20">
    <location>
        <position position="64"/>
    </location>
    <ligand>
        <name>Zn(2+)</name>
        <dbReference type="ChEBI" id="CHEBI:29105"/>
    </ligand>
</feature>
<dbReference type="SUPFAM" id="SSF57716">
    <property type="entry name" value="Glucocorticoid receptor-like (DNA-binding domain)"/>
    <property type="match status" value="1"/>
</dbReference>
<feature type="binding site" evidence="18">
    <location>
        <position position="523"/>
    </location>
    <ligand>
        <name>Mg(2+)</name>
        <dbReference type="ChEBI" id="CHEBI:18420"/>
        <label>1</label>
        <note>catalytic</note>
    </ligand>
</feature>
<dbReference type="Pfam" id="PF00096">
    <property type="entry name" value="zf-C2H2"/>
    <property type="match status" value="2"/>
</dbReference>
<dbReference type="Gene3D" id="3.40.1800.20">
    <property type="match status" value="1"/>
</dbReference>
<evidence type="ECO:0000256" key="17">
    <source>
        <dbReference type="ARBA" id="ARBA00042949"/>
    </source>
</evidence>
<dbReference type="InterPro" id="IPR012934">
    <property type="entry name" value="Znf_AD"/>
</dbReference>
<evidence type="ECO:0000313" key="24">
    <source>
        <dbReference type="EMBL" id="KAF7266827.1"/>
    </source>
</evidence>
<feature type="binding site" evidence="18">
    <location>
        <position position="525"/>
    </location>
    <ligand>
        <name>Mg(2+)</name>
        <dbReference type="ChEBI" id="CHEBI:18420"/>
        <label>1</label>
        <note>catalytic</note>
    </ligand>
</feature>
<name>A0A834HTH8_RHYFE</name>
<dbReference type="FunFam" id="3.30.160.60:FF:000340">
    <property type="entry name" value="zinc finger protein 473 isoform X1"/>
    <property type="match status" value="1"/>
</dbReference>
<comment type="cofactor">
    <cofactor evidence="2 18">
        <name>Mg(2+)</name>
        <dbReference type="ChEBI" id="CHEBI:18420"/>
    </cofactor>
</comment>
<dbReference type="Gene3D" id="3.30.160.60">
    <property type="entry name" value="Classic Zinc Finger"/>
    <property type="match status" value="2"/>
</dbReference>
<evidence type="ECO:0000256" key="1">
    <source>
        <dbReference type="ARBA" id="ARBA00001033"/>
    </source>
</evidence>
<evidence type="ECO:0000256" key="9">
    <source>
        <dbReference type="ARBA" id="ARBA00022737"/>
    </source>
</evidence>
<dbReference type="GO" id="GO:0016020">
    <property type="term" value="C:membrane"/>
    <property type="evidence" value="ECO:0007669"/>
    <property type="project" value="UniProtKB-SubCell"/>
</dbReference>
<dbReference type="InterPro" id="IPR050725">
    <property type="entry name" value="CysQ/Inositol_MonoPase"/>
</dbReference>
<evidence type="ECO:0000256" key="16">
    <source>
        <dbReference type="ARBA" id="ARBA00042119"/>
    </source>
</evidence>
<dbReference type="GO" id="GO:0046854">
    <property type="term" value="P:phosphatidylinositol phosphate biosynthetic process"/>
    <property type="evidence" value="ECO:0007669"/>
    <property type="project" value="InterPro"/>
</dbReference>
<dbReference type="Gene3D" id="3.30.540.10">
    <property type="entry name" value="Fructose-1,6-Bisphosphatase, subunit A, domain 1"/>
    <property type="match status" value="1"/>
</dbReference>
<dbReference type="EMBL" id="JAACXV010014493">
    <property type="protein sequence ID" value="KAF7266827.1"/>
    <property type="molecule type" value="Genomic_DNA"/>
</dbReference>
<dbReference type="SUPFAM" id="SSF57667">
    <property type="entry name" value="beta-beta-alpha zinc fingers"/>
    <property type="match status" value="1"/>
</dbReference>
<dbReference type="GO" id="GO:0008254">
    <property type="term" value="F:3'-nucleotidase activity"/>
    <property type="evidence" value="ECO:0007669"/>
    <property type="project" value="TreeGrafter"/>
</dbReference>
<evidence type="ECO:0000256" key="11">
    <source>
        <dbReference type="ARBA" id="ARBA00022801"/>
    </source>
</evidence>
<dbReference type="AlphaFoldDB" id="A0A834HTH8"/>
<dbReference type="PROSITE" id="PS00630">
    <property type="entry name" value="IMP_2"/>
    <property type="match status" value="1"/>
</dbReference>
<feature type="region of interest" description="Disordered" evidence="21">
    <location>
        <begin position="329"/>
        <end position="363"/>
    </location>
</feature>
<feature type="domain" description="C2H2-type" evidence="22">
    <location>
        <begin position="394"/>
        <end position="421"/>
    </location>
</feature>
<evidence type="ECO:0000256" key="15">
    <source>
        <dbReference type="ARBA" id="ARBA00023136"/>
    </source>
</evidence>
<reference evidence="24" key="1">
    <citation type="submission" date="2020-08" db="EMBL/GenBank/DDBJ databases">
        <title>Genome sequencing and assembly of the red palm weevil Rhynchophorus ferrugineus.</title>
        <authorList>
            <person name="Dias G.B."/>
            <person name="Bergman C.M."/>
            <person name="Manee M."/>
        </authorList>
    </citation>
    <scope>NUCLEOTIDE SEQUENCE</scope>
    <source>
        <strain evidence="24">AA-2017</strain>
        <tissue evidence="24">Whole larva</tissue>
    </source>
</reference>
<evidence type="ECO:0000256" key="8">
    <source>
        <dbReference type="ARBA" id="ARBA00022723"/>
    </source>
</evidence>
<dbReference type="InterPro" id="IPR000760">
    <property type="entry name" value="Inositol_monophosphatase-like"/>
</dbReference>
<evidence type="ECO:0000256" key="13">
    <source>
        <dbReference type="ARBA" id="ARBA00022842"/>
    </source>
</evidence>
<keyword evidence="11" id="KW-0378">Hydrolase</keyword>
<dbReference type="Pfam" id="PF07776">
    <property type="entry name" value="zf-AD"/>
    <property type="match status" value="1"/>
</dbReference>
<dbReference type="InterPro" id="IPR013087">
    <property type="entry name" value="Znf_C2H2_type"/>
</dbReference>
<feature type="domain" description="ZAD" evidence="23">
    <location>
        <begin position="12"/>
        <end position="88"/>
    </location>
</feature>
<dbReference type="GO" id="GO:0052834">
    <property type="term" value="F:inositol monophosphate phosphatase activity"/>
    <property type="evidence" value="ECO:0007669"/>
    <property type="project" value="UniProtKB-EC"/>
</dbReference>
<evidence type="ECO:0000313" key="25">
    <source>
        <dbReference type="Proteomes" id="UP000625711"/>
    </source>
</evidence>
<keyword evidence="7" id="KW-0812">Transmembrane</keyword>
<evidence type="ECO:0000256" key="21">
    <source>
        <dbReference type="SAM" id="MobiDB-lite"/>
    </source>
</evidence>
<keyword evidence="9" id="KW-0677">Repeat</keyword>
<comment type="caution">
    <text evidence="24">The sequence shown here is derived from an EMBL/GenBank/DDBJ whole genome shotgun (WGS) entry which is preliminary data.</text>
</comment>
<keyword evidence="10 19" id="KW-0863">Zinc-finger</keyword>
<dbReference type="EC" id="3.1.3.25" evidence="6"/>
<accession>A0A834HTH8</accession>
<evidence type="ECO:0000256" key="14">
    <source>
        <dbReference type="ARBA" id="ARBA00022989"/>
    </source>
</evidence>
<comment type="subcellular location">
    <subcellularLocation>
        <location evidence="3">Membrane</location>
        <topology evidence="3">Single-pass membrane protein</topology>
    </subcellularLocation>
</comment>
<comment type="similarity">
    <text evidence="5">Belongs to the inositol monophosphatase superfamily.</text>
</comment>
<dbReference type="SMART" id="SM00355">
    <property type="entry name" value="ZnF_C2H2"/>
    <property type="match status" value="2"/>
</dbReference>
<feature type="binding site" evidence="18">
    <location>
        <position position="526"/>
    </location>
    <ligand>
        <name>Mg(2+)</name>
        <dbReference type="ChEBI" id="CHEBI:18420"/>
        <label>1</label>
        <note>catalytic</note>
    </ligand>
</feature>
<keyword evidence="14" id="KW-1133">Transmembrane helix</keyword>
<feature type="binding site" evidence="18">
    <location>
        <position position="504"/>
    </location>
    <ligand>
        <name>Mg(2+)</name>
        <dbReference type="ChEBI" id="CHEBI:18420"/>
        <label>1</label>
        <note>catalytic</note>
    </ligand>
</feature>
<dbReference type="PANTHER" id="PTHR43028:SF4">
    <property type="entry name" value="INOSITOL MONOPHOSPHATASE 3"/>
    <property type="match status" value="1"/>
</dbReference>
<evidence type="ECO:0000256" key="18">
    <source>
        <dbReference type="PIRSR" id="PIRSR600760-2"/>
    </source>
</evidence>
<dbReference type="PROSITE" id="PS51915">
    <property type="entry name" value="ZAD"/>
    <property type="match status" value="1"/>
</dbReference>
<dbReference type="GO" id="GO:0008270">
    <property type="term" value="F:zinc ion binding"/>
    <property type="evidence" value="ECO:0007669"/>
    <property type="project" value="UniProtKB-UniRule"/>
</dbReference>
<evidence type="ECO:0000256" key="10">
    <source>
        <dbReference type="ARBA" id="ARBA00022771"/>
    </source>
</evidence>
<evidence type="ECO:0000256" key="2">
    <source>
        <dbReference type="ARBA" id="ARBA00001946"/>
    </source>
</evidence>
<evidence type="ECO:0000256" key="3">
    <source>
        <dbReference type="ARBA" id="ARBA00004167"/>
    </source>
</evidence>
<evidence type="ECO:0000259" key="23">
    <source>
        <dbReference type="PROSITE" id="PS51915"/>
    </source>
</evidence>
<protein>
    <recommendedName>
        <fullName evidence="6">inositol-phosphate phosphatase</fullName>
        <ecNumber evidence="6">3.1.3.25</ecNumber>
    </recommendedName>
    <alternativeName>
        <fullName evidence="17">Inositol-1(or 4)-monophosphatase 3</fullName>
    </alternativeName>
    <alternativeName>
        <fullName evidence="16">Myo-inositol monophosphatase A3</fullName>
    </alternativeName>
</protein>
<dbReference type="PROSITE" id="PS00028">
    <property type="entry name" value="ZINC_FINGER_C2H2_1"/>
    <property type="match status" value="2"/>
</dbReference>
<dbReference type="GO" id="GO:0005634">
    <property type="term" value="C:nucleus"/>
    <property type="evidence" value="ECO:0007669"/>
    <property type="project" value="InterPro"/>
</dbReference>
<feature type="binding site" evidence="20">
    <location>
        <position position="61"/>
    </location>
    <ligand>
        <name>Zn(2+)</name>
        <dbReference type="ChEBI" id="CHEBI:29105"/>
    </ligand>
</feature>